<dbReference type="GO" id="GO:0009052">
    <property type="term" value="P:pentose-phosphate shunt, non-oxidative branch"/>
    <property type="evidence" value="ECO:0007669"/>
    <property type="project" value="UniProtKB-UniRule"/>
</dbReference>
<feature type="binding site" evidence="3">
    <location>
        <begin position="81"/>
        <end position="84"/>
    </location>
    <ligand>
        <name>substrate</name>
    </ligand>
</feature>
<dbReference type="AlphaFoldDB" id="A0A8D5FZ38"/>
<dbReference type="GO" id="GO:0006014">
    <property type="term" value="P:D-ribose metabolic process"/>
    <property type="evidence" value="ECO:0007669"/>
    <property type="project" value="TreeGrafter"/>
</dbReference>
<name>A0A8D5FZ38_9PROT</name>
<feature type="binding site" evidence="3">
    <location>
        <begin position="25"/>
        <end position="28"/>
    </location>
    <ligand>
        <name>substrate</name>
    </ligand>
</feature>
<dbReference type="FunFam" id="3.40.50.1360:FF:000001">
    <property type="entry name" value="Ribose-5-phosphate isomerase A"/>
    <property type="match status" value="1"/>
</dbReference>
<dbReference type="Pfam" id="PF06026">
    <property type="entry name" value="Rib_5-P_isom_A"/>
    <property type="match status" value="1"/>
</dbReference>
<feature type="binding site" evidence="3">
    <location>
        <begin position="94"/>
        <end position="97"/>
    </location>
    <ligand>
        <name>substrate</name>
    </ligand>
</feature>
<evidence type="ECO:0000313" key="5">
    <source>
        <dbReference type="Proteomes" id="UP000826722"/>
    </source>
</evidence>
<comment type="catalytic activity">
    <reaction evidence="1 3">
        <text>aldehydo-D-ribose 5-phosphate = D-ribulose 5-phosphate</text>
        <dbReference type="Rhea" id="RHEA:14657"/>
        <dbReference type="ChEBI" id="CHEBI:58121"/>
        <dbReference type="ChEBI" id="CHEBI:58273"/>
        <dbReference type="EC" id="5.3.1.6"/>
    </reaction>
</comment>
<reference evidence="4" key="1">
    <citation type="journal article" date="2021" name="Arch. Microbiol.">
        <title>Methyloradius palustris gen. nov., sp. nov., a methanol-oxidizing bacterium isolated from snow.</title>
        <authorList>
            <person name="Miyadera T."/>
            <person name="Kojima H."/>
            <person name="Fukui M."/>
        </authorList>
    </citation>
    <scope>NUCLEOTIDE SEQUENCE</scope>
    <source>
        <strain evidence="4">Zm11</strain>
    </source>
</reference>
<dbReference type="InterPro" id="IPR037171">
    <property type="entry name" value="NagB/RpiA_transferase-like"/>
</dbReference>
<feature type="active site" description="Proton acceptor" evidence="3">
    <location>
        <position position="103"/>
    </location>
</feature>
<dbReference type="EMBL" id="AP024110">
    <property type="protein sequence ID" value="BCM24752.1"/>
    <property type="molecule type" value="Genomic_DNA"/>
</dbReference>
<accession>A0A8D5FZ38</accession>
<evidence type="ECO:0000313" key="4">
    <source>
        <dbReference type="EMBL" id="BCM24752.1"/>
    </source>
</evidence>
<dbReference type="CDD" id="cd01398">
    <property type="entry name" value="RPI_A"/>
    <property type="match status" value="1"/>
</dbReference>
<feature type="binding site" evidence="3">
    <location>
        <position position="121"/>
    </location>
    <ligand>
        <name>substrate</name>
    </ligand>
</feature>
<dbReference type="Gene3D" id="3.40.50.1360">
    <property type="match status" value="1"/>
</dbReference>
<evidence type="ECO:0000256" key="3">
    <source>
        <dbReference type="HAMAP-Rule" id="MF_00170"/>
    </source>
</evidence>
<dbReference type="InterPro" id="IPR004788">
    <property type="entry name" value="Ribose5P_isomerase_type_A"/>
</dbReference>
<protein>
    <recommendedName>
        <fullName evidence="3">Ribose-5-phosphate isomerase A</fullName>
        <ecNumber evidence="3">5.3.1.6</ecNumber>
    </recommendedName>
    <alternativeName>
        <fullName evidence="3">Phosphoriboisomerase A</fullName>
        <shortName evidence="3">PRI</shortName>
    </alternativeName>
</protein>
<dbReference type="PANTHER" id="PTHR11934:SF0">
    <property type="entry name" value="RIBOSE-5-PHOSPHATE ISOMERASE"/>
    <property type="match status" value="1"/>
</dbReference>
<dbReference type="SUPFAM" id="SSF75445">
    <property type="entry name" value="D-ribose-5-phosphate isomerase (RpiA), lid domain"/>
    <property type="match status" value="1"/>
</dbReference>
<dbReference type="NCBIfam" id="NF001924">
    <property type="entry name" value="PRK00702.1"/>
    <property type="match status" value="1"/>
</dbReference>
<dbReference type="NCBIfam" id="TIGR00021">
    <property type="entry name" value="rpiA"/>
    <property type="match status" value="1"/>
</dbReference>
<organism evidence="4 5">
    <name type="scientific">Methyloradius palustris</name>
    <dbReference type="NCBI Taxonomy" id="2778876"/>
    <lineage>
        <taxon>Bacteria</taxon>
        <taxon>Pseudomonadati</taxon>
        <taxon>Pseudomonadota</taxon>
        <taxon>Betaproteobacteria</taxon>
        <taxon>Nitrosomonadales</taxon>
        <taxon>Methylophilaceae</taxon>
        <taxon>Methyloradius</taxon>
    </lineage>
</organism>
<dbReference type="Gene3D" id="3.30.70.260">
    <property type="match status" value="1"/>
</dbReference>
<comment type="function">
    <text evidence="3">Catalyzes the reversible conversion of ribose-5-phosphate to ribulose 5-phosphate.</text>
</comment>
<comment type="similarity">
    <text evidence="3">Belongs to the ribose 5-phosphate isomerase family.</text>
</comment>
<keyword evidence="5" id="KW-1185">Reference proteome</keyword>
<dbReference type="PANTHER" id="PTHR11934">
    <property type="entry name" value="RIBOSE-5-PHOSPHATE ISOMERASE"/>
    <property type="match status" value="1"/>
</dbReference>
<dbReference type="GO" id="GO:0004751">
    <property type="term" value="F:ribose-5-phosphate isomerase activity"/>
    <property type="evidence" value="ECO:0007669"/>
    <property type="project" value="UniProtKB-UniRule"/>
</dbReference>
<dbReference type="EC" id="5.3.1.6" evidence="3"/>
<dbReference type="KEGG" id="mpau:ZMTM_10110"/>
<evidence type="ECO:0000256" key="1">
    <source>
        <dbReference type="ARBA" id="ARBA00001713"/>
    </source>
</evidence>
<dbReference type="Proteomes" id="UP000826722">
    <property type="component" value="Chromosome"/>
</dbReference>
<dbReference type="GO" id="GO:0005829">
    <property type="term" value="C:cytosol"/>
    <property type="evidence" value="ECO:0007669"/>
    <property type="project" value="TreeGrafter"/>
</dbReference>
<comment type="pathway">
    <text evidence="3">Carbohydrate degradation; pentose phosphate pathway; D-ribose 5-phosphate from D-ribulose 5-phosphate (non-oxidative stage): step 1/1.</text>
</comment>
<evidence type="ECO:0000256" key="2">
    <source>
        <dbReference type="ARBA" id="ARBA00023235"/>
    </source>
</evidence>
<dbReference type="InterPro" id="IPR020672">
    <property type="entry name" value="Ribose5P_isomerase_typA_subgr"/>
</dbReference>
<sequence>MNDKQLVAQHAANLVEDGMVVGLGTGSTANYFIEALAHRYTSEGLKVTTVSSSYISAIKAREVGLPLLAMEQISKLDIYVDGADEVTPSLALLKGRGSDLVREKLLARASAEFIVLVDQSKLVSRIGEKYAIPIEVMPFAWQLVQASLQAQGAIGELRPNASKDGLAMTSHGSLVLEMTFDAKLSSSELNIILNNTPGIVEHGIFEGLAGTVLIAHEGKIETRLAD</sequence>
<keyword evidence="2 3" id="KW-0413">Isomerase</keyword>
<dbReference type="SUPFAM" id="SSF100950">
    <property type="entry name" value="NagB/RpiA/CoA transferase-like"/>
    <property type="match status" value="1"/>
</dbReference>
<dbReference type="RefSeq" id="WP_221765249.1">
    <property type="nucleotide sequence ID" value="NZ_AP024110.1"/>
</dbReference>
<dbReference type="UniPathway" id="UPA00115">
    <property type="reaction ID" value="UER00412"/>
</dbReference>
<proteinExistence type="inferred from homology"/>
<dbReference type="HAMAP" id="MF_00170">
    <property type="entry name" value="Rib_5P_isom_A"/>
    <property type="match status" value="1"/>
</dbReference>
<comment type="subunit">
    <text evidence="3">Homodimer.</text>
</comment>
<gene>
    <name evidence="4" type="primary">rpiA_2</name>
    <name evidence="3" type="synonym">rpiA</name>
    <name evidence="4" type="ORF">ZMTM_10110</name>
</gene>